<gene>
    <name evidence="2" type="ORF">V8201_04735</name>
</gene>
<keyword evidence="1" id="KW-1133">Transmembrane helix</keyword>
<sequence>MRLLSLLHRWIGGIAGLLLALLGLSGALLVWRDRLTFVPHAGDAPHHDPAALARIVDTLAQGDRAIDRISFASDAIGVHQIAFADGGGAYLSQSGETVVRWSSLWQRPELWLFDLHHRLLLGETGETINGIAALIGLGFVISGVILWWRMRARFRPRLWPAKMTAGAIVHQHRDLGVLTAPLLAVSLLTGAMMALPAVGDLLVGRDAKPALPDVPPAPAGARPAYALVFAEAAARFPEAEPRRLQWPRKPGKPIALRLRQPFEWTPNGRTFLYFDPATLAVAGVVDPAQAAGSGWWREKLYPIHAAKVGGIVWKLAMTTSGLALAMLGSLAVYGFWRTRWQARQRRARPARRVLRSAG</sequence>
<protein>
    <submittedName>
        <fullName evidence="2">PepSY-associated TM helix domain-containing protein</fullName>
    </submittedName>
</protein>
<feature type="transmembrane region" description="Helical" evidence="1">
    <location>
        <begin position="128"/>
        <end position="148"/>
    </location>
</feature>
<dbReference type="InterPro" id="IPR005625">
    <property type="entry name" value="PepSY-ass_TM"/>
</dbReference>
<proteinExistence type="predicted"/>
<dbReference type="PANTHER" id="PTHR34219:SF3">
    <property type="entry name" value="BLL7967 PROTEIN"/>
    <property type="match status" value="1"/>
</dbReference>
<feature type="transmembrane region" description="Helical" evidence="1">
    <location>
        <begin position="12"/>
        <end position="31"/>
    </location>
</feature>
<evidence type="ECO:0000313" key="3">
    <source>
        <dbReference type="Proteomes" id="UP001367771"/>
    </source>
</evidence>
<organism evidence="2 3">
    <name type="scientific">Sphingomonas kyungheensis</name>
    <dbReference type="NCBI Taxonomy" id="1069987"/>
    <lineage>
        <taxon>Bacteria</taxon>
        <taxon>Pseudomonadati</taxon>
        <taxon>Pseudomonadota</taxon>
        <taxon>Alphaproteobacteria</taxon>
        <taxon>Sphingomonadales</taxon>
        <taxon>Sphingomonadaceae</taxon>
        <taxon>Sphingomonas</taxon>
    </lineage>
</organism>
<accession>A0ABU8H0I7</accession>
<keyword evidence="3" id="KW-1185">Reference proteome</keyword>
<feature type="transmembrane region" description="Helical" evidence="1">
    <location>
        <begin position="311"/>
        <end position="336"/>
    </location>
</feature>
<dbReference type="PANTHER" id="PTHR34219">
    <property type="entry name" value="IRON-REGULATED INNER MEMBRANE PROTEIN-RELATED"/>
    <property type="match status" value="1"/>
</dbReference>
<feature type="transmembrane region" description="Helical" evidence="1">
    <location>
        <begin position="175"/>
        <end position="195"/>
    </location>
</feature>
<keyword evidence="1" id="KW-0472">Membrane</keyword>
<evidence type="ECO:0000313" key="2">
    <source>
        <dbReference type="EMBL" id="MEI5686381.1"/>
    </source>
</evidence>
<evidence type="ECO:0000256" key="1">
    <source>
        <dbReference type="SAM" id="Phobius"/>
    </source>
</evidence>
<dbReference type="Proteomes" id="UP001367771">
    <property type="component" value="Unassembled WGS sequence"/>
</dbReference>
<comment type="caution">
    <text evidence="2">The sequence shown here is derived from an EMBL/GenBank/DDBJ whole genome shotgun (WGS) entry which is preliminary data.</text>
</comment>
<name>A0ABU8H0I7_9SPHN</name>
<dbReference type="RefSeq" id="WP_336544612.1">
    <property type="nucleotide sequence ID" value="NZ_JBBBDM010000002.1"/>
</dbReference>
<dbReference type="Pfam" id="PF03929">
    <property type="entry name" value="PepSY_TM"/>
    <property type="match status" value="1"/>
</dbReference>
<reference evidence="2 3" key="1">
    <citation type="journal article" date="2013" name="Int. J. Syst. Evol. Microbiol.">
        <title>Sphingomonas kyungheensis sp. nov., a bacterium with ginsenoside-converting activity isolated from soil of a ginseng field.</title>
        <authorList>
            <person name="Son H.M."/>
            <person name="Yang J.E."/>
            <person name="Park Y."/>
            <person name="Han C.K."/>
            <person name="Kim S.G."/>
            <person name="Kook M."/>
            <person name="Yi T.H."/>
        </authorList>
    </citation>
    <scope>NUCLEOTIDE SEQUENCE [LARGE SCALE GENOMIC DNA]</scope>
    <source>
        <strain evidence="2 3">LMG 26582</strain>
    </source>
</reference>
<dbReference type="EMBL" id="JBBBDM010000002">
    <property type="protein sequence ID" value="MEI5686381.1"/>
    <property type="molecule type" value="Genomic_DNA"/>
</dbReference>
<keyword evidence="1" id="KW-0812">Transmembrane</keyword>